<dbReference type="PANTHER" id="PTHR43639:SF5">
    <property type="entry name" value="OXIDOREDUCTASE, SHORT-CHAIN DEHYDROGENASE_REDUCTASE FAMILY (AFU_ORTHOLOGUE AFUA_6G09140)"/>
    <property type="match status" value="1"/>
</dbReference>
<dbReference type="SUPFAM" id="SSF51735">
    <property type="entry name" value="NAD(P)-binding Rossmann-fold domains"/>
    <property type="match status" value="1"/>
</dbReference>
<protein>
    <submittedName>
        <fullName evidence="3">Sps19p</fullName>
    </submittedName>
</protein>
<evidence type="ECO:0000313" key="3">
    <source>
        <dbReference type="EMBL" id="ANB13659.1"/>
    </source>
</evidence>
<dbReference type="InterPro" id="IPR002347">
    <property type="entry name" value="SDR_fam"/>
</dbReference>
<evidence type="ECO:0000256" key="1">
    <source>
        <dbReference type="ARBA" id="ARBA00022857"/>
    </source>
</evidence>
<dbReference type="FunFam" id="3.40.50.720:FF:000084">
    <property type="entry name" value="Short-chain dehydrogenase reductase"/>
    <property type="match status" value="1"/>
</dbReference>
<dbReference type="OrthoDB" id="47007at2759"/>
<dbReference type="NCBIfam" id="NF005559">
    <property type="entry name" value="PRK07231.1"/>
    <property type="match status" value="1"/>
</dbReference>
<dbReference type="RefSeq" id="XP_018736136.1">
    <property type="nucleotide sequence ID" value="XM_018878876.1"/>
</dbReference>
<dbReference type="InterPro" id="IPR036291">
    <property type="entry name" value="NAD(P)-bd_dom_sf"/>
</dbReference>
<keyword evidence="1" id="KW-0521">NADP</keyword>
<dbReference type="GeneID" id="30033816"/>
<dbReference type="GO" id="GO:0016491">
    <property type="term" value="F:oxidoreductase activity"/>
    <property type="evidence" value="ECO:0007669"/>
    <property type="project" value="UniProtKB-KW"/>
</dbReference>
<dbReference type="Gene3D" id="3.40.50.720">
    <property type="entry name" value="NAD(P)-binding Rossmann-like Domain"/>
    <property type="match status" value="1"/>
</dbReference>
<dbReference type="PRINTS" id="PR00081">
    <property type="entry name" value="GDHRDH"/>
</dbReference>
<name>A0A167E5D6_9ASCO</name>
<evidence type="ECO:0000313" key="4">
    <source>
        <dbReference type="Proteomes" id="UP000189580"/>
    </source>
</evidence>
<dbReference type="KEGG" id="slb:AWJ20_1958"/>
<dbReference type="Pfam" id="PF13561">
    <property type="entry name" value="adh_short_C2"/>
    <property type="match status" value="1"/>
</dbReference>
<accession>A0A167E5D6</accession>
<proteinExistence type="predicted"/>
<dbReference type="EMBL" id="CP014501">
    <property type="protein sequence ID" value="ANB13659.1"/>
    <property type="molecule type" value="Genomic_DNA"/>
</dbReference>
<dbReference type="PRINTS" id="PR00080">
    <property type="entry name" value="SDRFAMILY"/>
</dbReference>
<keyword evidence="2" id="KW-0560">Oxidoreductase</keyword>
<reference evidence="3 4" key="1">
    <citation type="submission" date="2016-02" db="EMBL/GenBank/DDBJ databases">
        <title>Complete genome sequence and transcriptome regulation of the pentose utilising yeast Sugiyamaella lignohabitans.</title>
        <authorList>
            <person name="Bellasio M."/>
            <person name="Peymann A."/>
            <person name="Valli M."/>
            <person name="Sipitzky M."/>
            <person name="Graf A."/>
            <person name="Sauer M."/>
            <person name="Marx H."/>
            <person name="Mattanovich D."/>
        </authorList>
    </citation>
    <scope>NUCLEOTIDE SEQUENCE [LARGE SCALE GENOMIC DNA]</scope>
    <source>
        <strain evidence="3 4">CBS 10342</strain>
    </source>
</reference>
<dbReference type="Proteomes" id="UP000189580">
    <property type="component" value="Chromosome a"/>
</dbReference>
<dbReference type="AlphaFoldDB" id="A0A167E5D6"/>
<dbReference type="PANTHER" id="PTHR43639">
    <property type="entry name" value="OXIDOREDUCTASE, SHORT-CHAIN DEHYDROGENASE/REDUCTASE FAMILY (AFU_ORTHOLOGUE AFUA_5G02870)"/>
    <property type="match status" value="1"/>
</dbReference>
<evidence type="ECO:0000256" key="2">
    <source>
        <dbReference type="ARBA" id="ARBA00023002"/>
    </source>
</evidence>
<gene>
    <name evidence="3" type="primary">SPS19</name>
    <name evidence="3" type="ORF">AWJ20_1958</name>
</gene>
<organism evidence="3 4">
    <name type="scientific">Sugiyamaella lignohabitans</name>
    <dbReference type="NCBI Taxonomy" id="796027"/>
    <lineage>
        <taxon>Eukaryota</taxon>
        <taxon>Fungi</taxon>
        <taxon>Dikarya</taxon>
        <taxon>Ascomycota</taxon>
        <taxon>Saccharomycotina</taxon>
        <taxon>Dipodascomycetes</taxon>
        <taxon>Dipodascales</taxon>
        <taxon>Trichomonascaceae</taxon>
        <taxon>Sugiyamaella</taxon>
    </lineage>
</organism>
<keyword evidence="4" id="KW-1185">Reference proteome</keyword>
<sequence length="252" mass="27004">MSRLSGKVAIVTGGASGFGLGITKKFVAEGANVLVLDINEQSGQNLLEIFHDSKQVKFLKADVTKESDWKQAVELAVSDWHKLDVVVNNAGTTYPNKPSLTVTEQDFDKVFAVNVKSVYHSFNVVIPHFIEQGTGGSFIQISSTAALRPRPGLTWYNATKGAVSIASKSMAVEYGPNNIRFNCVCPVAGETPLLASFMGEDTPEKRAAFKATIPLGRFSQPSDIANSVAFLASDEAAFLTGLDLEVDGGRCI</sequence>